<keyword evidence="2" id="KW-0812">Transmembrane</keyword>
<feature type="compositionally biased region" description="Polar residues" evidence="1">
    <location>
        <begin position="552"/>
        <end position="563"/>
    </location>
</feature>
<comment type="caution">
    <text evidence="3">The sequence shown here is derived from an EMBL/GenBank/DDBJ whole genome shotgun (WGS) entry which is preliminary data.</text>
</comment>
<dbReference type="EMBL" id="DXES01000172">
    <property type="protein sequence ID" value="HIX66176.1"/>
    <property type="molecule type" value="Genomic_DNA"/>
</dbReference>
<feature type="region of interest" description="Disordered" evidence="1">
    <location>
        <begin position="136"/>
        <end position="199"/>
    </location>
</feature>
<evidence type="ECO:0000313" key="3">
    <source>
        <dbReference type="EMBL" id="HIX66176.1"/>
    </source>
</evidence>
<organism evidence="3 4">
    <name type="scientific">Candidatus Anaerotruncus excrementipullorum</name>
    <dbReference type="NCBI Taxonomy" id="2838465"/>
    <lineage>
        <taxon>Bacteria</taxon>
        <taxon>Bacillati</taxon>
        <taxon>Bacillota</taxon>
        <taxon>Clostridia</taxon>
        <taxon>Eubacteriales</taxon>
        <taxon>Oscillospiraceae</taxon>
        <taxon>Anaerotruncus</taxon>
    </lineage>
</organism>
<evidence type="ECO:0000256" key="2">
    <source>
        <dbReference type="SAM" id="Phobius"/>
    </source>
</evidence>
<dbReference type="Pfam" id="PF14286">
    <property type="entry name" value="DHHW"/>
    <property type="match status" value="2"/>
</dbReference>
<reference evidence="3" key="1">
    <citation type="journal article" date="2021" name="PeerJ">
        <title>Extensive microbial diversity within the chicken gut microbiome revealed by metagenomics and culture.</title>
        <authorList>
            <person name="Gilroy R."/>
            <person name="Ravi A."/>
            <person name="Getino M."/>
            <person name="Pursley I."/>
            <person name="Horton D.L."/>
            <person name="Alikhan N.F."/>
            <person name="Baker D."/>
            <person name="Gharbi K."/>
            <person name="Hall N."/>
            <person name="Watson M."/>
            <person name="Adriaenssens E.M."/>
            <person name="Foster-Nyarko E."/>
            <person name="Jarju S."/>
            <person name="Secka A."/>
            <person name="Antonio M."/>
            <person name="Oren A."/>
            <person name="Chaudhuri R.R."/>
            <person name="La Ragione R."/>
            <person name="Hildebrand F."/>
            <person name="Pallen M.J."/>
        </authorList>
    </citation>
    <scope>NUCLEOTIDE SEQUENCE</scope>
    <source>
        <strain evidence="3">CHK188-5543</strain>
    </source>
</reference>
<dbReference type="AlphaFoldDB" id="A0A9D2B7S1"/>
<feature type="region of interest" description="Disordered" evidence="1">
    <location>
        <begin position="494"/>
        <end position="584"/>
    </location>
</feature>
<gene>
    <name evidence="3" type="ORF">H9736_08005</name>
</gene>
<feature type="compositionally biased region" description="Polar residues" evidence="1">
    <location>
        <begin position="516"/>
        <end position="527"/>
    </location>
</feature>
<name>A0A9D2B7S1_9FIRM</name>
<accession>A0A9D2B7S1</accession>
<keyword evidence="2" id="KW-1133">Transmembrane helix</keyword>
<reference evidence="3" key="2">
    <citation type="submission" date="2021-04" db="EMBL/GenBank/DDBJ databases">
        <authorList>
            <person name="Gilroy R."/>
        </authorList>
    </citation>
    <scope>NUCLEOTIDE SEQUENCE</scope>
    <source>
        <strain evidence="3">CHK188-5543</strain>
    </source>
</reference>
<protein>
    <recommendedName>
        <fullName evidence="5">AlgX/AlgJ SGNH hydrolase-like domain-containing protein</fullName>
    </recommendedName>
</protein>
<dbReference type="InterPro" id="IPR025945">
    <property type="entry name" value="DHHW"/>
</dbReference>
<feature type="compositionally biased region" description="Low complexity" evidence="1">
    <location>
        <begin position="155"/>
        <end position="185"/>
    </location>
</feature>
<evidence type="ECO:0000256" key="1">
    <source>
        <dbReference type="SAM" id="MobiDB-lite"/>
    </source>
</evidence>
<feature type="compositionally biased region" description="Low complexity" evidence="1">
    <location>
        <begin position="505"/>
        <end position="515"/>
    </location>
</feature>
<feature type="compositionally biased region" description="Pro residues" evidence="1">
    <location>
        <begin position="495"/>
        <end position="504"/>
    </location>
</feature>
<proteinExistence type="predicted"/>
<evidence type="ECO:0008006" key="5">
    <source>
        <dbReference type="Google" id="ProtNLM"/>
    </source>
</evidence>
<keyword evidence="2" id="KW-0472">Membrane</keyword>
<dbReference type="Proteomes" id="UP000886800">
    <property type="component" value="Unassembled WGS sequence"/>
</dbReference>
<feature type="transmembrane region" description="Helical" evidence="2">
    <location>
        <begin position="39"/>
        <end position="62"/>
    </location>
</feature>
<sequence length="584" mass="65333">MAQDREMEKKDARRDTLEQERERSYALIRLKLGAGRLRLVNWLNILAVLGAVGALFVAGLLLEKPTQSALEKRDLAQFPQFSPQALWQGDYTRQIETWFADTFPFRDAFVGLAASTEELYGLRWDDLRIVAPAGGEQQLPAPSRAPEQPAPSQPASPSQPEEQLTSSAPAPSQPEEQPASSAPQAQQPPVPDDGGELSSMNNGIVVYQGRAMSLYGGSYESAAWYASVLNTYQQELEGVQVYNMLIPTAVEFYLPQRYRDLSQSELEMIGYIYGQLDPAIKRVDAYGEIAQHTEEYLYFRTDHHWTGLGAYYAYRAFCQQAGFTPLELGDFETRRLDNFIGTMYAQTQDNTLLENPDYVDYYLFGQPYTAQMFPAGSPYVGTPWNLWGEYAQGVNSYSVFLQGDFPLIQVQTSIENGRKILVVKESFGNAFAPFLINHYEEVYVVDQRYFQLGLVDFIREHGITELCFANNIYAACTPYHIRCIDGLRHQVYQGAPPPAQPAEPQPQAAASQPEAVTSQPEAVTSQPEAIASQPEATASQPEKPPVLPARQEGQTAEAESQPQRPKIKLFRENLPPPPEELEGQ</sequence>
<evidence type="ECO:0000313" key="4">
    <source>
        <dbReference type="Proteomes" id="UP000886800"/>
    </source>
</evidence>